<evidence type="ECO:0000313" key="3">
    <source>
        <dbReference type="Proteomes" id="UP000008701"/>
    </source>
</evidence>
<evidence type="ECO:0000313" key="2">
    <source>
        <dbReference type="EMBL" id="ABL64727.1"/>
    </source>
</evidence>
<name>A1BEA0_CHLPD</name>
<dbReference type="OrthoDB" id="9801725at2"/>
<dbReference type="InterPro" id="IPR035917">
    <property type="entry name" value="YjbQ-like_sf"/>
</dbReference>
<dbReference type="PIRSF" id="PIRSF004681">
    <property type="entry name" value="UCP004681"/>
    <property type="match status" value="1"/>
</dbReference>
<dbReference type="SUPFAM" id="SSF111038">
    <property type="entry name" value="YjbQ-like"/>
    <property type="match status" value="1"/>
</dbReference>
<dbReference type="eggNOG" id="COG0432">
    <property type="taxonomic scope" value="Bacteria"/>
</dbReference>
<dbReference type="STRING" id="290317.Cpha266_0672"/>
<dbReference type="NCBIfam" id="TIGR00149">
    <property type="entry name" value="TIGR00149_YjbQ"/>
    <property type="match status" value="1"/>
</dbReference>
<dbReference type="PANTHER" id="PTHR30615:SF8">
    <property type="entry name" value="UPF0047 PROTEIN C4A8.02C"/>
    <property type="match status" value="1"/>
</dbReference>
<dbReference type="Gene3D" id="2.60.120.460">
    <property type="entry name" value="YjbQ-like"/>
    <property type="match status" value="1"/>
</dbReference>
<reference evidence="2 3" key="1">
    <citation type="submission" date="2006-12" db="EMBL/GenBank/DDBJ databases">
        <title>Complete sequence of Chlorobium phaeobacteroides DSM 266.</title>
        <authorList>
            <consortium name="US DOE Joint Genome Institute"/>
            <person name="Copeland A."/>
            <person name="Lucas S."/>
            <person name="Lapidus A."/>
            <person name="Barry K."/>
            <person name="Detter J.C."/>
            <person name="Glavina del Rio T."/>
            <person name="Hammon N."/>
            <person name="Israni S."/>
            <person name="Pitluck S."/>
            <person name="Goltsman E."/>
            <person name="Schmutz J."/>
            <person name="Larimer F."/>
            <person name="Land M."/>
            <person name="Hauser L."/>
            <person name="Mikhailova N."/>
            <person name="Li T."/>
            <person name="Overmann J."/>
            <person name="Bryant D.A."/>
            <person name="Richardson P."/>
        </authorList>
    </citation>
    <scope>NUCLEOTIDE SEQUENCE [LARGE SCALE GENOMIC DNA]</scope>
    <source>
        <strain evidence="2 3">DSM 266</strain>
    </source>
</reference>
<organism evidence="2 3">
    <name type="scientific">Chlorobium phaeobacteroides (strain DSM 266 / SMG 266 / 2430)</name>
    <dbReference type="NCBI Taxonomy" id="290317"/>
    <lineage>
        <taxon>Bacteria</taxon>
        <taxon>Pseudomonadati</taxon>
        <taxon>Chlorobiota</taxon>
        <taxon>Chlorobiia</taxon>
        <taxon>Chlorobiales</taxon>
        <taxon>Chlorobiaceae</taxon>
        <taxon>Chlorobium/Pelodictyon group</taxon>
        <taxon>Chlorobium</taxon>
    </lineage>
</organism>
<evidence type="ECO:0008006" key="4">
    <source>
        <dbReference type="Google" id="ProtNLM"/>
    </source>
</evidence>
<accession>A1BEA0</accession>
<gene>
    <name evidence="2" type="ordered locus">Cpha266_0672</name>
</gene>
<dbReference type="InterPro" id="IPR001602">
    <property type="entry name" value="UPF0047_YjbQ-like"/>
</dbReference>
<dbReference type="AlphaFoldDB" id="A1BEA0"/>
<comment type="similarity">
    <text evidence="1">Belongs to the UPF0047 family.</text>
</comment>
<dbReference type="KEGG" id="cph:Cpha266_0672"/>
<evidence type="ECO:0000256" key="1">
    <source>
        <dbReference type="ARBA" id="ARBA00005534"/>
    </source>
</evidence>
<keyword evidence="3" id="KW-1185">Reference proteome</keyword>
<protein>
    <recommendedName>
        <fullName evidence="4">Secondary thiamine-phosphate synthase enzyme</fullName>
    </recommendedName>
</protein>
<dbReference type="Proteomes" id="UP000008701">
    <property type="component" value="Chromosome"/>
</dbReference>
<dbReference type="RefSeq" id="WP_011744557.1">
    <property type="nucleotide sequence ID" value="NC_008639.1"/>
</dbReference>
<dbReference type="Pfam" id="PF01894">
    <property type="entry name" value="YjbQ"/>
    <property type="match status" value="1"/>
</dbReference>
<dbReference type="HOGENOM" id="CLU_096980_1_2_10"/>
<proteinExistence type="inferred from homology"/>
<sequence length="141" mass="15921">MIFQKHTISLETRNPIALIDITPMVNKALADSGVQQGQAIILSQHTTAFININEKENRLLEDMTTFLKRLVPRDGDYLHNLQPLDGRDNAHAHLLGLFMNSSETIPVSDGKLMIGQWQSIFFVELDGPRLRRNVLVQFSGI</sequence>
<dbReference type="EMBL" id="CP000492">
    <property type="protein sequence ID" value="ABL64727.1"/>
    <property type="molecule type" value="Genomic_DNA"/>
</dbReference>
<dbReference type="PANTHER" id="PTHR30615">
    <property type="entry name" value="UNCHARACTERIZED PROTEIN YJBQ-RELATED"/>
    <property type="match status" value="1"/>
</dbReference>